<evidence type="ECO:0000313" key="1">
    <source>
        <dbReference type="EMBL" id="QHS94355.1"/>
    </source>
</evidence>
<accession>A0A6C0BPJ0</accession>
<proteinExistence type="predicted"/>
<name>A0A6C0BPJ0_9ZZZZ</name>
<reference evidence="1" key="1">
    <citation type="journal article" date="2020" name="Nature">
        <title>Giant virus diversity and host interactions through global metagenomics.</title>
        <authorList>
            <person name="Schulz F."/>
            <person name="Roux S."/>
            <person name="Paez-Espino D."/>
            <person name="Jungbluth S."/>
            <person name="Walsh D.A."/>
            <person name="Denef V.J."/>
            <person name="McMahon K.D."/>
            <person name="Konstantinidis K.T."/>
            <person name="Eloe-Fadrosh E.A."/>
            <person name="Kyrpides N.C."/>
            <person name="Woyke T."/>
        </authorList>
    </citation>
    <scope>NUCLEOTIDE SEQUENCE</scope>
    <source>
        <strain evidence="1">GVMAG-M-3300018416-26</strain>
    </source>
</reference>
<protein>
    <submittedName>
        <fullName evidence="1">Uncharacterized protein</fullName>
    </submittedName>
</protein>
<dbReference type="AlphaFoldDB" id="A0A6C0BPJ0"/>
<sequence>MTATLNPEARFSAVRLQMPPVFIGVEAIILDFGPAHDGECIEVINQISPCYL</sequence>
<organism evidence="1">
    <name type="scientific">viral metagenome</name>
    <dbReference type="NCBI Taxonomy" id="1070528"/>
    <lineage>
        <taxon>unclassified sequences</taxon>
        <taxon>metagenomes</taxon>
        <taxon>organismal metagenomes</taxon>
    </lineage>
</organism>
<dbReference type="EMBL" id="MN739220">
    <property type="protein sequence ID" value="QHS94355.1"/>
    <property type="molecule type" value="Genomic_DNA"/>
</dbReference>